<feature type="compositionally biased region" description="Polar residues" evidence="1">
    <location>
        <begin position="133"/>
        <end position="149"/>
    </location>
</feature>
<keyword evidence="2" id="KW-0812">Transmembrane</keyword>
<dbReference type="Proteomes" id="UP000315343">
    <property type="component" value="Unassembled WGS sequence"/>
</dbReference>
<protein>
    <submittedName>
        <fullName evidence="3">Uncharacterized protein</fullName>
    </submittedName>
</protein>
<dbReference type="RefSeq" id="WP_145078506.1">
    <property type="nucleotide sequence ID" value="NZ_DAMBUX010000007.1"/>
</dbReference>
<reference evidence="3 4" key="1">
    <citation type="submission" date="2019-07" db="EMBL/GenBank/DDBJ databases">
        <title>Genomic Encyclopedia of Type Strains, Phase I: the one thousand microbial genomes (KMG-I) project.</title>
        <authorList>
            <person name="Kyrpides N."/>
        </authorList>
    </citation>
    <scope>NUCLEOTIDE SEQUENCE [LARGE SCALE GENOMIC DNA]</scope>
    <source>
        <strain evidence="3 4">DSM 13558</strain>
    </source>
</reference>
<proteinExistence type="predicted"/>
<keyword evidence="2" id="KW-1133">Transmembrane helix</keyword>
<feature type="transmembrane region" description="Helical" evidence="2">
    <location>
        <begin position="6"/>
        <end position="26"/>
    </location>
</feature>
<gene>
    <name evidence="3" type="ORF">LY60_00107</name>
</gene>
<keyword evidence="2" id="KW-0472">Membrane</keyword>
<name>A0A562JK06_9FIRM</name>
<feature type="compositionally biased region" description="Polar residues" evidence="1">
    <location>
        <begin position="92"/>
        <end position="114"/>
    </location>
</feature>
<evidence type="ECO:0000313" key="4">
    <source>
        <dbReference type="Proteomes" id="UP000315343"/>
    </source>
</evidence>
<accession>A0A562JK06</accession>
<comment type="caution">
    <text evidence="3">The sequence shown here is derived from an EMBL/GenBank/DDBJ whole genome shotgun (WGS) entry which is preliminary data.</text>
</comment>
<sequence length="149" mass="16903">MKSKLLIIFISIFVSVTLLTVGYGFWVKDLHIIGSINVVPDPEKLEAMKMQLEELESELELQKSFEEQQRILEEQKLLEEQKVIEEQMILNQNQGAVTEPETNNTIIDNSNSETIDYGNESEEKDIETEKSSAEPQESSIEPGSTANNN</sequence>
<dbReference type="OrthoDB" id="2088478at2"/>
<evidence type="ECO:0000313" key="3">
    <source>
        <dbReference type="EMBL" id="TWH83500.1"/>
    </source>
</evidence>
<evidence type="ECO:0000256" key="1">
    <source>
        <dbReference type="SAM" id="MobiDB-lite"/>
    </source>
</evidence>
<organism evidence="3 4">
    <name type="scientific">Sedimentibacter saalensis</name>
    <dbReference type="NCBI Taxonomy" id="130788"/>
    <lineage>
        <taxon>Bacteria</taxon>
        <taxon>Bacillati</taxon>
        <taxon>Bacillota</taxon>
        <taxon>Tissierellia</taxon>
        <taxon>Sedimentibacter</taxon>
    </lineage>
</organism>
<dbReference type="AlphaFoldDB" id="A0A562JK06"/>
<dbReference type="EMBL" id="VLKH01000001">
    <property type="protein sequence ID" value="TWH83500.1"/>
    <property type="molecule type" value="Genomic_DNA"/>
</dbReference>
<evidence type="ECO:0000256" key="2">
    <source>
        <dbReference type="SAM" id="Phobius"/>
    </source>
</evidence>
<keyword evidence="4" id="KW-1185">Reference proteome</keyword>
<feature type="region of interest" description="Disordered" evidence="1">
    <location>
        <begin position="92"/>
        <end position="149"/>
    </location>
</feature>